<dbReference type="InterPro" id="IPR003593">
    <property type="entry name" value="AAA+_ATPase"/>
</dbReference>
<organism evidence="3 4">
    <name type="scientific">Gymnopilus junonius</name>
    <name type="common">Spectacular rustgill mushroom</name>
    <name type="synonym">Gymnopilus spectabilis subsp. junonius</name>
    <dbReference type="NCBI Taxonomy" id="109634"/>
    <lineage>
        <taxon>Eukaryota</taxon>
        <taxon>Fungi</taxon>
        <taxon>Dikarya</taxon>
        <taxon>Basidiomycota</taxon>
        <taxon>Agaricomycotina</taxon>
        <taxon>Agaricomycetes</taxon>
        <taxon>Agaricomycetidae</taxon>
        <taxon>Agaricales</taxon>
        <taxon>Agaricineae</taxon>
        <taxon>Hymenogastraceae</taxon>
        <taxon>Gymnopilus</taxon>
    </lineage>
</organism>
<gene>
    <name evidence="3" type="ORF">CPB84DRAFT_1843437</name>
</gene>
<evidence type="ECO:0000313" key="3">
    <source>
        <dbReference type="EMBL" id="KAF8908540.1"/>
    </source>
</evidence>
<dbReference type="PANTHER" id="PTHR10039">
    <property type="entry name" value="AMELOGENIN"/>
    <property type="match status" value="1"/>
</dbReference>
<keyword evidence="4" id="KW-1185">Reference proteome</keyword>
<dbReference type="PANTHER" id="PTHR10039:SF17">
    <property type="entry name" value="FUNGAL STAND N-TERMINAL GOODBYE DOMAIN-CONTAINING PROTEIN-RELATED"/>
    <property type="match status" value="1"/>
</dbReference>
<protein>
    <recommendedName>
        <fullName evidence="2">AAA+ ATPase domain-containing protein</fullName>
    </recommendedName>
</protein>
<dbReference type="Pfam" id="PF24883">
    <property type="entry name" value="NPHP3_N"/>
    <property type="match status" value="1"/>
</dbReference>
<dbReference type="OrthoDB" id="163438at2759"/>
<comment type="caution">
    <text evidence="3">The sequence shown here is derived from an EMBL/GenBank/DDBJ whole genome shotgun (WGS) entry which is preliminary data.</text>
</comment>
<keyword evidence="1" id="KW-0677">Repeat</keyword>
<dbReference type="SUPFAM" id="SSF52540">
    <property type="entry name" value="P-loop containing nucleoside triphosphate hydrolases"/>
    <property type="match status" value="1"/>
</dbReference>
<evidence type="ECO:0000259" key="2">
    <source>
        <dbReference type="SMART" id="SM00382"/>
    </source>
</evidence>
<dbReference type="SUPFAM" id="SSF82171">
    <property type="entry name" value="DPP6 N-terminal domain-like"/>
    <property type="match status" value="1"/>
</dbReference>
<dbReference type="Gene3D" id="3.40.50.300">
    <property type="entry name" value="P-loop containing nucleotide triphosphate hydrolases"/>
    <property type="match status" value="1"/>
</dbReference>
<dbReference type="EMBL" id="JADNYJ010000011">
    <property type="protein sequence ID" value="KAF8908540.1"/>
    <property type="molecule type" value="Genomic_DNA"/>
</dbReference>
<proteinExistence type="predicted"/>
<name>A0A9P5NVW8_GYMJU</name>
<dbReference type="InterPro" id="IPR015943">
    <property type="entry name" value="WD40/YVTN_repeat-like_dom_sf"/>
</dbReference>
<sequence>MRSMSGCLVLQLKVSWSVRFSDAMPKLDLEGMKYLDIINLISTEQLRTLSPTWKRFLSSFSGVLVQAKYIAQVDSHSIIAAAAVAFAVKVVVDQIGRDDKVERLVQIMANLYSYFNEAEQIKVILTYRRTLARLLNQTSESAHFIANYRKVNSFAQRAVIHMVSDADDMINQFEQAFGELKIELIMGSSLQTAVISFQILQKVENIENLMYLSQLQHLNRATTWDSSRCCLRGTRDDDVKDIIQWATNADGRHQNRLYLLTGPPGCGKSSIAHTVARIFYQVKRLGAAVFTHDYNDGDKQVNAKALSSTIAYQLANYNATIRQRMAQLIRRDSHLASADIAQQFPNLIVAAVKDLTMIGPILIVVDGITNEEEQNKLIKVLAEHSFDLPDNFRILLTSRLQRLTSDTAGSTMLHHVHVIDFAYGEGGNLDIGSYMTKSFESLFATRPSLHEEFAMAELENKFVQRACGLHFWATTAYRWLSSCRDGLEVLLIKHILTNRQPLTKEEAMDHLYLAIIQLIPDRVAAYRAFEALAKFGTLPHSLAEADLDLEYPGLIIKVERTSHQKTGSLFRLHPTFEDFLTDPLRCNKAFCVQKNFPIGYSLWELCLDQLNGSLKHNICHLPDPLTLNEEIQDKEEQIRISVPESLQYACRYWMYHLELAGRHLSPAELQVGLGKIHNFLFIHLLHWMEIMSLLGELDLVIPSLRSLVTWLKRRGIAANNGLSSMIREGILFIGSFYSIIVKSAMHSCISALMLMPSDSLLFQTYQEHLPAGLINLASDSQSGWTVINQPAERNVPLNTQYSAFASFRYLIACAETSPNQRVCFYDSRTGRQVGISLPFTNISSMDFSRNGQQIAFAGPGIFGIWDIKTGDCVKTFDAAPNWPSGVIFSGDGALVLGIVNIDPVTYEVLAWDVKTASRLSEFRVECQRNQQYRVPVTLSPDGKMFAGPARDGSGVQFLDIKTAAPPAVSPSDPRSAYTHTGHSNFKGAFWSPDGSLLATMTSSTNQIHIWSVTTQRSQLESELEGTCPGLKWLVFCPDNSCVAALYQDTQLKKDSKCSAAIWDAYSGRRVWSEDLPFERGWVHEWRHCISFLPDGHEIFFFTGSRSRPVRLVNLPGHMAYPPHFYVEQPVITVRYTQLVTDMPPGFVDRVDDEGWIRDEGGKRHLWVPYRNFELSSEVGEEQSDVREEPEELTLQKTTLEVKHPQSKDVMMRFKIDFNLSSRDA</sequence>
<evidence type="ECO:0000313" key="4">
    <source>
        <dbReference type="Proteomes" id="UP000724874"/>
    </source>
</evidence>
<dbReference type="SMART" id="SM00382">
    <property type="entry name" value="AAA"/>
    <property type="match status" value="1"/>
</dbReference>
<accession>A0A9P5NVW8</accession>
<feature type="domain" description="AAA+ ATPase" evidence="2">
    <location>
        <begin position="254"/>
        <end position="406"/>
    </location>
</feature>
<reference evidence="3" key="1">
    <citation type="submission" date="2020-11" db="EMBL/GenBank/DDBJ databases">
        <authorList>
            <consortium name="DOE Joint Genome Institute"/>
            <person name="Ahrendt S."/>
            <person name="Riley R."/>
            <person name="Andreopoulos W."/>
            <person name="LaButti K."/>
            <person name="Pangilinan J."/>
            <person name="Ruiz-duenas F.J."/>
            <person name="Barrasa J.M."/>
            <person name="Sanchez-Garcia M."/>
            <person name="Camarero S."/>
            <person name="Miyauchi S."/>
            <person name="Serrano A."/>
            <person name="Linde D."/>
            <person name="Babiker R."/>
            <person name="Drula E."/>
            <person name="Ayuso-Fernandez I."/>
            <person name="Pacheco R."/>
            <person name="Padilla G."/>
            <person name="Ferreira P."/>
            <person name="Barriuso J."/>
            <person name="Kellner H."/>
            <person name="Castanera R."/>
            <person name="Alfaro M."/>
            <person name="Ramirez L."/>
            <person name="Pisabarro A.G."/>
            <person name="Kuo A."/>
            <person name="Tritt A."/>
            <person name="Lipzen A."/>
            <person name="He G."/>
            <person name="Yan M."/>
            <person name="Ng V."/>
            <person name="Cullen D."/>
            <person name="Martin F."/>
            <person name="Rosso M.-N."/>
            <person name="Henrissat B."/>
            <person name="Hibbett D."/>
            <person name="Martinez A.T."/>
            <person name="Grigoriev I.V."/>
        </authorList>
    </citation>
    <scope>NUCLEOTIDE SEQUENCE</scope>
    <source>
        <strain evidence="3">AH 44721</strain>
    </source>
</reference>
<dbReference type="Proteomes" id="UP000724874">
    <property type="component" value="Unassembled WGS sequence"/>
</dbReference>
<dbReference type="InterPro" id="IPR056884">
    <property type="entry name" value="NPHP3-like_N"/>
</dbReference>
<evidence type="ECO:0000256" key="1">
    <source>
        <dbReference type="ARBA" id="ARBA00022737"/>
    </source>
</evidence>
<dbReference type="InterPro" id="IPR027417">
    <property type="entry name" value="P-loop_NTPase"/>
</dbReference>
<dbReference type="Gene3D" id="2.130.10.10">
    <property type="entry name" value="YVTN repeat-like/Quinoprotein amine dehydrogenase"/>
    <property type="match status" value="2"/>
</dbReference>
<dbReference type="AlphaFoldDB" id="A0A9P5NVW8"/>